<sequence>MNTTNTTLGVLAGSILAFATLMFGLYGFIVVVLFAAIGGVIGAHFDGRLDLGQVLSNLGRSGRG</sequence>
<keyword evidence="1" id="KW-0812">Transmembrane</keyword>
<evidence type="ECO:0000313" key="3">
    <source>
        <dbReference type="Proteomes" id="UP000185478"/>
    </source>
</evidence>
<dbReference type="Proteomes" id="UP000185478">
    <property type="component" value="Chromosome"/>
</dbReference>
<evidence type="ECO:0000313" key="2">
    <source>
        <dbReference type="EMBL" id="APT84000.1"/>
    </source>
</evidence>
<dbReference type="AlphaFoldDB" id="A0A1L7CDQ6"/>
<organism evidence="2 3">
    <name type="scientific">Corynebacterium aquilae DSM 44791</name>
    <dbReference type="NCBI Taxonomy" id="1431546"/>
    <lineage>
        <taxon>Bacteria</taxon>
        <taxon>Bacillati</taxon>
        <taxon>Actinomycetota</taxon>
        <taxon>Actinomycetes</taxon>
        <taxon>Mycobacteriales</taxon>
        <taxon>Corynebacteriaceae</taxon>
        <taxon>Corynebacterium</taxon>
    </lineage>
</organism>
<proteinExistence type="predicted"/>
<dbReference type="Pfam" id="PF10031">
    <property type="entry name" value="DUF2273"/>
    <property type="match status" value="1"/>
</dbReference>
<gene>
    <name evidence="2" type="ORF">CAQU_01735</name>
</gene>
<feature type="transmembrane region" description="Helical" evidence="1">
    <location>
        <begin position="15"/>
        <end position="41"/>
    </location>
</feature>
<protein>
    <recommendedName>
        <fullName evidence="4">DUF2273 domain-containing protein</fullName>
    </recommendedName>
</protein>
<dbReference type="InterPro" id="IPR018730">
    <property type="entry name" value="DUF2273"/>
</dbReference>
<reference evidence="2 3" key="1">
    <citation type="submission" date="2014-08" db="EMBL/GenBank/DDBJ databases">
        <title>Complete genome sequence of Corynebacterium aquilae S-613T(T) (=DSM 44791(T)), isolated from the choana of a healthy golden eagle.</title>
        <authorList>
            <person name="Ruckert C."/>
            <person name="Albersmeier A."/>
            <person name="Winkler A."/>
            <person name="Kalinowski J."/>
        </authorList>
    </citation>
    <scope>NUCLEOTIDE SEQUENCE [LARGE SCALE GENOMIC DNA]</scope>
    <source>
        <strain evidence="2 3">S-613</strain>
    </source>
</reference>
<evidence type="ECO:0008006" key="4">
    <source>
        <dbReference type="Google" id="ProtNLM"/>
    </source>
</evidence>
<keyword evidence="3" id="KW-1185">Reference proteome</keyword>
<accession>A0A1L7CDQ6</accession>
<keyword evidence="1" id="KW-0472">Membrane</keyword>
<dbReference type="KEGG" id="caqu:CAQU_01735"/>
<dbReference type="RefSeq" id="WP_075724673.1">
    <property type="nucleotide sequence ID" value="NZ_CP009245.1"/>
</dbReference>
<name>A0A1L7CDQ6_9CORY</name>
<dbReference type="EMBL" id="CP009245">
    <property type="protein sequence ID" value="APT84000.1"/>
    <property type="molecule type" value="Genomic_DNA"/>
</dbReference>
<dbReference type="OrthoDB" id="4426830at2"/>
<evidence type="ECO:0000256" key="1">
    <source>
        <dbReference type="SAM" id="Phobius"/>
    </source>
</evidence>
<keyword evidence="1" id="KW-1133">Transmembrane helix</keyword>